<dbReference type="PANTHER" id="PTHR11559">
    <property type="entry name" value="CARBOXYLESTERASE"/>
    <property type="match status" value="1"/>
</dbReference>
<dbReference type="RefSeq" id="WP_169587933.1">
    <property type="nucleotide sequence ID" value="NZ_VCQU01000004.1"/>
</dbReference>
<comment type="caution">
    <text evidence="5">The sequence shown here is derived from an EMBL/GenBank/DDBJ whole genome shotgun (WGS) entry which is preliminary data.</text>
</comment>
<dbReference type="InterPro" id="IPR050309">
    <property type="entry name" value="Type-B_Carboxylest/Lipase"/>
</dbReference>
<name>A0A848KBL4_9NOCA</name>
<dbReference type="AlphaFoldDB" id="A0A848KBL4"/>
<dbReference type="EC" id="3.1.1.-" evidence="3"/>
<protein>
    <recommendedName>
        <fullName evidence="3">Carboxylic ester hydrolase</fullName>
        <ecNumber evidence="3">3.1.1.-</ecNumber>
    </recommendedName>
</protein>
<dbReference type="InterPro" id="IPR019826">
    <property type="entry name" value="Carboxylesterase_B_AS"/>
</dbReference>
<dbReference type="Proteomes" id="UP000535543">
    <property type="component" value="Unassembled WGS sequence"/>
</dbReference>
<accession>A0A848KBL4</accession>
<comment type="similarity">
    <text evidence="1 3">Belongs to the type-B carboxylesterase/lipase family.</text>
</comment>
<gene>
    <name evidence="5" type="ORF">FGL95_14540</name>
</gene>
<reference evidence="5 6" key="2">
    <citation type="submission" date="2020-06" db="EMBL/GenBank/DDBJ databases">
        <title>Antribacter stalactiti gen. nov., sp. nov., a new member of the family Nacardiaceae isolated from a cave.</title>
        <authorList>
            <person name="Kim I.S."/>
        </authorList>
    </citation>
    <scope>NUCLEOTIDE SEQUENCE [LARGE SCALE GENOMIC DNA]</scope>
    <source>
        <strain evidence="5 6">YC2-7</strain>
    </source>
</reference>
<dbReference type="SUPFAM" id="SSF53474">
    <property type="entry name" value="alpha/beta-Hydrolases"/>
    <property type="match status" value="1"/>
</dbReference>
<dbReference type="Gene3D" id="3.40.50.1820">
    <property type="entry name" value="alpha/beta hydrolase"/>
    <property type="match status" value="1"/>
</dbReference>
<keyword evidence="6" id="KW-1185">Reference proteome</keyword>
<proteinExistence type="inferred from homology"/>
<dbReference type="InterPro" id="IPR002018">
    <property type="entry name" value="CarbesteraseB"/>
</dbReference>
<keyword evidence="2 3" id="KW-0378">Hydrolase</keyword>
<evidence type="ECO:0000259" key="4">
    <source>
        <dbReference type="Pfam" id="PF00135"/>
    </source>
</evidence>
<feature type="domain" description="Carboxylesterase type B" evidence="4">
    <location>
        <begin position="2"/>
        <end position="493"/>
    </location>
</feature>
<dbReference type="GO" id="GO:0016787">
    <property type="term" value="F:hydrolase activity"/>
    <property type="evidence" value="ECO:0007669"/>
    <property type="project" value="UniProtKB-KW"/>
</dbReference>
<organism evidence="5 6">
    <name type="scientific">Antrihabitans stalactiti</name>
    <dbReference type="NCBI Taxonomy" id="2584121"/>
    <lineage>
        <taxon>Bacteria</taxon>
        <taxon>Bacillati</taxon>
        <taxon>Actinomycetota</taxon>
        <taxon>Actinomycetes</taxon>
        <taxon>Mycobacteriales</taxon>
        <taxon>Nocardiaceae</taxon>
        <taxon>Antrihabitans</taxon>
    </lineage>
</organism>
<evidence type="ECO:0000256" key="2">
    <source>
        <dbReference type="ARBA" id="ARBA00022801"/>
    </source>
</evidence>
<dbReference type="InterPro" id="IPR029058">
    <property type="entry name" value="AB_hydrolase_fold"/>
</dbReference>
<dbReference type="EMBL" id="VCQU01000004">
    <property type="protein sequence ID" value="NMN96255.1"/>
    <property type="molecule type" value="Genomic_DNA"/>
</dbReference>
<dbReference type="Pfam" id="PF00135">
    <property type="entry name" value="COesterase"/>
    <property type="match status" value="1"/>
</dbReference>
<evidence type="ECO:0000256" key="3">
    <source>
        <dbReference type="RuleBase" id="RU361235"/>
    </source>
</evidence>
<reference evidence="5 6" key="1">
    <citation type="submission" date="2019-05" db="EMBL/GenBank/DDBJ databases">
        <authorList>
            <person name="Lee S.D."/>
        </authorList>
    </citation>
    <scope>NUCLEOTIDE SEQUENCE [LARGE SCALE GENOMIC DNA]</scope>
    <source>
        <strain evidence="5 6">YC2-7</strain>
    </source>
</reference>
<dbReference type="PROSITE" id="PS00122">
    <property type="entry name" value="CARBOXYLESTERASE_B_1"/>
    <property type="match status" value="1"/>
</dbReference>
<sequence>MDPLVELEQGQIRGTTTAGVTAFLGIPYASAPAGPAMFQAPGPAPRWDGVRDATAFGPTAPQPPYNKPLDDILENPRLDGEEFLNVNVWTPDPGSAGLPVMVWIHGGAFRNGSNAVSTYDGANFARDGVVLVSINYRLGAPGFAVLDDAPHNRGLLDQLAALRWVQDNVASFGGDPGRVTIFGESAGAMSVATLLGSPAAKGLFQRAIMQSGNGSIVADLADGRLVARDLAARLGIDATSTDFGALSSAAVIDAQNALYLDLAANPDPARYGATTIKNGLGLMPLIPVVDGDIVPHYPIDAIAAGFASDIPLLLGTTTEEMRLFLAPTGITAGLPAEMLPLMVPRFGGDPTFIDTYTGNRPGATPGDVLAAIGTDSAFRVPTARFADGHHASGGETYVYEFAWRTEHLNMGACHAMELPFVFDTLASGGAQRMTASAPAQDVADAMHSAWVSFAHGKDPGWARYDADSRPVMTFDQPESRVVNAPRDDERALWG</sequence>
<evidence type="ECO:0000313" key="6">
    <source>
        <dbReference type="Proteomes" id="UP000535543"/>
    </source>
</evidence>
<evidence type="ECO:0000256" key="1">
    <source>
        <dbReference type="ARBA" id="ARBA00005964"/>
    </source>
</evidence>
<evidence type="ECO:0000313" key="5">
    <source>
        <dbReference type="EMBL" id="NMN96255.1"/>
    </source>
</evidence>